<sequence length="460" mass="47977">MARRTRRSSASGAQSENVTTPTSTDLTPGILISFKPGASKEALSLLSNTAGVKNVAYSNEFSDSAVDLAQVAQAGMVVFDTLGIAVMDADPDQEAALAPLATADNALAIIEPEPIFFAFGSGPPADFEAYFRGYKDAVDHLYEKLLADSSVVSEAAGGTGQGFRDTEQATWGLTATGVASARSSGRGVRVAILDTGFDLDHPDFRGRQITDRSFIAGQAVSDDNGHGTHCVGTACGPRSPTKGRRYGIAHEAEIFVGKVLSNQGSSLGRSTLAGMEWAVTNQCHIVSMSLGSRVAPGQTYLNAFESIAREALRRNTLIIAAAGNDSRRSQNKVCPVGSPANCPSIMAVGAVDRFLRTADFSNGSTNPDGRVDIAGPGVDIYSSAPEPAATPQPPYFRTWSAQYDTISGTSMATPHVAGIAALLRQENPGLTAGGLWRLLVAKARTLPQPSGDVGAGLVQI</sequence>
<gene>
    <name evidence="10" type="ORF">VQ02_02765</name>
</gene>
<keyword evidence="4 6" id="KW-0720">Serine protease</keyword>
<dbReference type="GO" id="GO:0006508">
    <property type="term" value="P:proteolysis"/>
    <property type="evidence" value="ECO:0007669"/>
    <property type="project" value="UniProtKB-KW"/>
</dbReference>
<reference evidence="10 11" key="1">
    <citation type="submission" date="2015-03" db="EMBL/GenBank/DDBJ databases">
        <title>Genome sequencing of Methylobacterium variabile DSM 16961.</title>
        <authorList>
            <person name="Chaudhry V."/>
            <person name="Patil P.B."/>
        </authorList>
    </citation>
    <scope>NUCLEOTIDE SEQUENCE [LARGE SCALE GENOMIC DNA]</scope>
    <source>
        <strain evidence="10 11">DSM 16961</strain>
    </source>
</reference>
<dbReference type="GO" id="GO:0004252">
    <property type="term" value="F:serine-type endopeptidase activity"/>
    <property type="evidence" value="ECO:0007669"/>
    <property type="project" value="UniProtKB-UniRule"/>
</dbReference>
<dbReference type="PANTHER" id="PTHR43399:SF4">
    <property type="entry name" value="CELL WALL-ASSOCIATED PROTEASE"/>
    <property type="match status" value="1"/>
</dbReference>
<comment type="similarity">
    <text evidence="1 6 7">Belongs to the peptidase S8 family.</text>
</comment>
<comment type="caution">
    <text evidence="10">The sequence shown here is derived from an EMBL/GenBank/DDBJ whole genome shotgun (WGS) entry which is preliminary data.</text>
</comment>
<dbReference type="PROSITE" id="PS51892">
    <property type="entry name" value="SUBTILASE"/>
    <property type="match status" value="1"/>
</dbReference>
<evidence type="ECO:0000256" key="8">
    <source>
        <dbReference type="SAM" id="MobiDB-lite"/>
    </source>
</evidence>
<dbReference type="PROSITE" id="PS00138">
    <property type="entry name" value="SUBTILASE_SER"/>
    <property type="match status" value="1"/>
</dbReference>
<dbReference type="PATRIC" id="fig|298794.3.peg.2083"/>
<feature type="active site" description="Charge relay system" evidence="5 6">
    <location>
        <position position="226"/>
    </location>
</feature>
<evidence type="ECO:0000256" key="3">
    <source>
        <dbReference type="ARBA" id="ARBA00022801"/>
    </source>
</evidence>
<dbReference type="InterPro" id="IPR036852">
    <property type="entry name" value="Peptidase_S8/S53_dom_sf"/>
</dbReference>
<evidence type="ECO:0000256" key="2">
    <source>
        <dbReference type="ARBA" id="ARBA00022670"/>
    </source>
</evidence>
<evidence type="ECO:0000256" key="7">
    <source>
        <dbReference type="RuleBase" id="RU003355"/>
    </source>
</evidence>
<evidence type="ECO:0000313" key="11">
    <source>
        <dbReference type="Proteomes" id="UP000035955"/>
    </source>
</evidence>
<protein>
    <recommendedName>
        <fullName evidence="9">Peptidase S8/S53 domain-containing protein</fullName>
    </recommendedName>
</protein>
<evidence type="ECO:0000256" key="4">
    <source>
        <dbReference type="ARBA" id="ARBA00022825"/>
    </source>
</evidence>
<evidence type="ECO:0000256" key="1">
    <source>
        <dbReference type="ARBA" id="ARBA00011073"/>
    </source>
</evidence>
<dbReference type="OrthoDB" id="9816306at2"/>
<dbReference type="PROSITE" id="PS00136">
    <property type="entry name" value="SUBTILASE_ASP"/>
    <property type="match status" value="1"/>
</dbReference>
<evidence type="ECO:0000259" key="9">
    <source>
        <dbReference type="Pfam" id="PF00082"/>
    </source>
</evidence>
<organism evidence="10 11">
    <name type="scientific">Methylobacterium variabile</name>
    <dbReference type="NCBI Taxonomy" id="298794"/>
    <lineage>
        <taxon>Bacteria</taxon>
        <taxon>Pseudomonadati</taxon>
        <taxon>Pseudomonadota</taxon>
        <taxon>Alphaproteobacteria</taxon>
        <taxon>Hyphomicrobiales</taxon>
        <taxon>Methylobacteriaceae</taxon>
        <taxon>Methylobacterium</taxon>
    </lineage>
</organism>
<feature type="active site" description="Charge relay system" evidence="5 6">
    <location>
        <position position="410"/>
    </location>
</feature>
<dbReference type="InterPro" id="IPR023827">
    <property type="entry name" value="Peptidase_S8_Asp-AS"/>
</dbReference>
<dbReference type="AlphaFoldDB" id="A0A0J6T9N8"/>
<feature type="active site" description="Charge relay system" evidence="5 6">
    <location>
        <position position="194"/>
    </location>
</feature>
<dbReference type="Gene3D" id="3.40.50.200">
    <property type="entry name" value="Peptidase S8/S53 domain"/>
    <property type="match status" value="1"/>
</dbReference>
<dbReference type="EMBL" id="LABY01000017">
    <property type="protein sequence ID" value="KMO42607.1"/>
    <property type="molecule type" value="Genomic_DNA"/>
</dbReference>
<feature type="domain" description="Peptidase S8/S53" evidence="9">
    <location>
        <begin position="185"/>
        <end position="455"/>
    </location>
</feature>
<dbReference type="PANTHER" id="PTHR43399">
    <property type="entry name" value="SUBTILISIN-RELATED"/>
    <property type="match status" value="1"/>
</dbReference>
<dbReference type="SUPFAM" id="SSF52743">
    <property type="entry name" value="Subtilisin-like"/>
    <property type="match status" value="1"/>
</dbReference>
<keyword evidence="11" id="KW-1185">Reference proteome</keyword>
<evidence type="ECO:0000313" key="10">
    <source>
        <dbReference type="EMBL" id="KMO42607.1"/>
    </source>
</evidence>
<evidence type="ECO:0000256" key="6">
    <source>
        <dbReference type="PROSITE-ProRule" id="PRU01240"/>
    </source>
</evidence>
<dbReference type="InterPro" id="IPR051048">
    <property type="entry name" value="Peptidase_S8/S53_subtilisin"/>
</dbReference>
<accession>A0A0J6T9N8</accession>
<dbReference type="Proteomes" id="UP000035955">
    <property type="component" value="Unassembled WGS sequence"/>
</dbReference>
<keyword evidence="2 6" id="KW-0645">Protease</keyword>
<name>A0A0J6T9N8_9HYPH</name>
<dbReference type="InterPro" id="IPR000209">
    <property type="entry name" value="Peptidase_S8/S53_dom"/>
</dbReference>
<proteinExistence type="inferred from homology"/>
<evidence type="ECO:0000256" key="5">
    <source>
        <dbReference type="PIRSR" id="PIRSR615500-1"/>
    </source>
</evidence>
<dbReference type="PRINTS" id="PR00723">
    <property type="entry name" value="SUBTILISIN"/>
</dbReference>
<dbReference type="Pfam" id="PF00082">
    <property type="entry name" value="Peptidase_S8"/>
    <property type="match status" value="1"/>
</dbReference>
<dbReference type="InterPro" id="IPR015500">
    <property type="entry name" value="Peptidase_S8_subtilisin-rel"/>
</dbReference>
<keyword evidence="3 6" id="KW-0378">Hydrolase</keyword>
<feature type="region of interest" description="Disordered" evidence="8">
    <location>
        <begin position="1"/>
        <end position="24"/>
    </location>
</feature>
<dbReference type="InterPro" id="IPR023828">
    <property type="entry name" value="Peptidase_S8_Ser-AS"/>
</dbReference>